<dbReference type="AlphaFoldDB" id="A0A5B7GSY9"/>
<name>A0A5B7GSY9_PORTR</name>
<proteinExistence type="predicted"/>
<sequence length="61" mass="6728">MLTPIHFPLPCLRCDTHPLPPAMNSMLTPTPCHTSMLTPIPCSLPCLSTDTHPLFPAMPQY</sequence>
<accession>A0A5B7GSY9</accession>
<evidence type="ECO:0000313" key="1">
    <source>
        <dbReference type="EMBL" id="MPC60723.1"/>
    </source>
</evidence>
<organism evidence="1 2">
    <name type="scientific">Portunus trituberculatus</name>
    <name type="common">Swimming crab</name>
    <name type="synonym">Neptunus trituberculatus</name>
    <dbReference type="NCBI Taxonomy" id="210409"/>
    <lineage>
        <taxon>Eukaryota</taxon>
        <taxon>Metazoa</taxon>
        <taxon>Ecdysozoa</taxon>
        <taxon>Arthropoda</taxon>
        <taxon>Crustacea</taxon>
        <taxon>Multicrustacea</taxon>
        <taxon>Malacostraca</taxon>
        <taxon>Eumalacostraca</taxon>
        <taxon>Eucarida</taxon>
        <taxon>Decapoda</taxon>
        <taxon>Pleocyemata</taxon>
        <taxon>Brachyura</taxon>
        <taxon>Eubrachyura</taxon>
        <taxon>Portunoidea</taxon>
        <taxon>Portunidae</taxon>
        <taxon>Portuninae</taxon>
        <taxon>Portunus</taxon>
    </lineage>
</organism>
<comment type="caution">
    <text evidence="1">The sequence shown here is derived from an EMBL/GenBank/DDBJ whole genome shotgun (WGS) entry which is preliminary data.</text>
</comment>
<reference evidence="1 2" key="1">
    <citation type="submission" date="2019-05" db="EMBL/GenBank/DDBJ databases">
        <title>Another draft genome of Portunus trituberculatus and its Hox gene families provides insights of decapod evolution.</title>
        <authorList>
            <person name="Jeong J.-H."/>
            <person name="Song I."/>
            <person name="Kim S."/>
            <person name="Choi T."/>
            <person name="Kim D."/>
            <person name="Ryu S."/>
            <person name="Kim W."/>
        </authorList>
    </citation>
    <scope>NUCLEOTIDE SEQUENCE [LARGE SCALE GENOMIC DNA]</scope>
    <source>
        <tissue evidence="1">Muscle</tissue>
    </source>
</reference>
<keyword evidence="2" id="KW-1185">Reference proteome</keyword>
<dbReference type="Proteomes" id="UP000324222">
    <property type="component" value="Unassembled WGS sequence"/>
</dbReference>
<protein>
    <submittedName>
        <fullName evidence="1">Uncharacterized protein</fullName>
    </submittedName>
</protein>
<gene>
    <name evidence="1" type="ORF">E2C01_054779</name>
</gene>
<dbReference type="EMBL" id="VSRR010017826">
    <property type="protein sequence ID" value="MPC60723.1"/>
    <property type="molecule type" value="Genomic_DNA"/>
</dbReference>
<evidence type="ECO:0000313" key="2">
    <source>
        <dbReference type="Proteomes" id="UP000324222"/>
    </source>
</evidence>